<proteinExistence type="predicted"/>
<comment type="caution">
    <text evidence="1">The sequence shown here is derived from an EMBL/GenBank/DDBJ whole genome shotgun (WGS) entry which is preliminary data.</text>
</comment>
<sequence>MDYYAEKYFIGLTECMILFHVSRLQDGILDAQGEGTSMT</sequence>
<organism evidence="1">
    <name type="scientific">bioreactor metagenome</name>
    <dbReference type="NCBI Taxonomy" id="1076179"/>
    <lineage>
        <taxon>unclassified sequences</taxon>
        <taxon>metagenomes</taxon>
        <taxon>ecological metagenomes</taxon>
    </lineage>
</organism>
<dbReference type="AlphaFoldDB" id="A0A645G0M3"/>
<evidence type="ECO:0000313" key="1">
    <source>
        <dbReference type="EMBL" id="MPN19686.1"/>
    </source>
</evidence>
<protein>
    <submittedName>
        <fullName evidence="1">Uncharacterized protein</fullName>
    </submittedName>
</protein>
<gene>
    <name evidence="1" type="ORF">SDC9_167058</name>
</gene>
<reference evidence="1" key="1">
    <citation type="submission" date="2019-08" db="EMBL/GenBank/DDBJ databases">
        <authorList>
            <person name="Kucharzyk K."/>
            <person name="Murdoch R.W."/>
            <person name="Higgins S."/>
            <person name="Loffler F."/>
        </authorList>
    </citation>
    <scope>NUCLEOTIDE SEQUENCE</scope>
</reference>
<name>A0A645G0M3_9ZZZZ</name>
<dbReference type="EMBL" id="VSSQ01067290">
    <property type="protein sequence ID" value="MPN19686.1"/>
    <property type="molecule type" value="Genomic_DNA"/>
</dbReference>
<accession>A0A645G0M3</accession>